<dbReference type="AlphaFoldDB" id="A0A383XQL9"/>
<dbReference type="EMBL" id="QEQK01000016">
    <property type="protein sequence ID" value="PWN54923.1"/>
    <property type="molecule type" value="Genomic_DNA"/>
</dbReference>
<organism evidence="1 2">
    <name type="scientific">Abyssibacter profundi</name>
    <dbReference type="NCBI Taxonomy" id="2182787"/>
    <lineage>
        <taxon>Bacteria</taxon>
        <taxon>Pseudomonadati</taxon>
        <taxon>Pseudomonadota</taxon>
        <taxon>Gammaproteobacteria</taxon>
        <taxon>Chromatiales</taxon>
        <taxon>Oceanococcaceae</taxon>
        <taxon>Abyssibacter</taxon>
    </lineage>
</organism>
<proteinExistence type="predicted"/>
<evidence type="ECO:0000313" key="2">
    <source>
        <dbReference type="Proteomes" id="UP000251800"/>
    </source>
</evidence>
<comment type="caution">
    <text evidence="1">The sequence shown here is derived from an EMBL/GenBank/DDBJ whole genome shotgun (WGS) entry which is preliminary data.</text>
</comment>
<evidence type="ECO:0000313" key="1">
    <source>
        <dbReference type="EMBL" id="PWN54923.1"/>
    </source>
</evidence>
<gene>
    <name evidence="1" type="ORF">DEH80_15155</name>
</gene>
<protein>
    <submittedName>
        <fullName evidence="1">Uncharacterized protein</fullName>
    </submittedName>
</protein>
<reference evidence="1 2" key="1">
    <citation type="submission" date="2018-05" db="EMBL/GenBank/DDBJ databases">
        <title>Abyssibacter profundi OUC007T gen. nov., sp. nov, a marine bacterium isolated from seawater of the Mariana Trench.</title>
        <authorList>
            <person name="Zhou S."/>
        </authorList>
    </citation>
    <scope>NUCLEOTIDE SEQUENCE [LARGE SCALE GENOMIC DNA]</scope>
    <source>
        <strain evidence="1 2">OUC007</strain>
    </source>
</reference>
<dbReference type="Proteomes" id="UP000251800">
    <property type="component" value="Unassembled WGS sequence"/>
</dbReference>
<sequence length="103" mass="11130">MVSRASTFQTLTPRRLTPVLALVVLVLLAQYASVIHAEEHLFHESDDTCIAFHQAEKQPLPNSSATPPASIVGTAQRSCAPLQRALVPVVANFHARAPPSRPL</sequence>
<name>A0A383XQL9_9GAMM</name>
<keyword evidence="2" id="KW-1185">Reference proteome</keyword>
<accession>A0A383XQL9</accession>